<evidence type="ECO:0000313" key="10">
    <source>
        <dbReference type="Proteomes" id="UP000824037"/>
    </source>
</evidence>
<dbReference type="InterPro" id="IPR002716">
    <property type="entry name" value="PIN_dom"/>
</dbReference>
<dbReference type="Proteomes" id="UP000824037">
    <property type="component" value="Unassembled WGS sequence"/>
</dbReference>
<keyword evidence="3" id="KW-0540">Nuclease</keyword>
<dbReference type="InterPro" id="IPR050556">
    <property type="entry name" value="Type_II_TA_system_RNase"/>
</dbReference>
<comment type="caution">
    <text evidence="9">The sequence shown here is derived from an EMBL/GenBank/DDBJ whole genome shotgun (WGS) entry which is preliminary data.</text>
</comment>
<reference evidence="9" key="1">
    <citation type="journal article" date="2021" name="PeerJ">
        <title>Extensive microbial diversity within the chicken gut microbiome revealed by metagenomics and culture.</title>
        <authorList>
            <person name="Gilroy R."/>
            <person name="Ravi A."/>
            <person name="Getino M."/>
            <person name="Pursley I."/>
            <person name="Horton D.L."/>
            <person name="Alikhan N.F."/>
            <person name="Baker D."/>
            <person name="Gharbi K."/>
            <person name="Hall N."/>
            <person name="Watson M."/>
            <person name="Adriaenssens E.M."/>
            <person name="Foster-Nyarko E."/>
            <person name="Jarju S."/>
            <person name="Secka A."/>
            <person name="Antonio M."/>
            <person name="Oren A."/>
            <person name="Chaudhuri R.R."/>
            <person name="La Ragione R."/>
            <person name="Hildebrand F."/>
            <person name="Pallen M.J."/>
        </authorList>
    </citation>
    <scope>NUCLEOTIDE SEQUENCE</scope>
    <source>
        <strain evidence="9">ChiGjej4B4-7305</strain>
    </source>
</reference>
<sequence length="70" mass="7952">MLSTFHIEPITESTARRAGEFQRTYRRSRHTIGTVDYLIAATAVVNGYALATLNVRHFPMFADLEPPFQP</sequence>
<evidence type="ECO:0000256" key="7">
    <source>
        <dbReference type="ARBA" id="ARBA00038093"/>
    </source>
</evidence>
<accession>A0A9D2J6C5</accession>
<dbReference type="GO" id="GO:0004518">
    <property type="term" value="F:nuclease activity"/>
    <property type="evidence" value="ECO:0007669"/>
    <property type="project" value="UniProtKB-KW"/>
</dbReference>
<evidence type="ECO:0000256" key="5">
    <source>
        <dbReference type="ARBA" id="ARBA00022801"/>
    </source>
</evidence>
<dbReference type="GO" id="GO:0046872">
    <property type="term" value="F:metal ion binding"/>
    <property type="evidence" value="ECO:0007669"/>
    <property type="project" value="UniProtKB-KW"/>
</dbReference>
<organism evidence="9 10">
    <name type="scientific">Candidatus Ruania gallistercoris</name>
    <dbReference type="NCBI Taxonomy" id="2838746"/>
    <lineage>
        <taxon>Bacteria</taxon>
        <taxon>Bacillati</taxon>
        <taxon>Actinomycetota</taxon>
        <taxon>Actinomycetes</taxon>
        <taxon>Micrococcales</taxon>
        <taxon>Ruaniaceae</taxon>
        <taxon>Ruania</taxon>
    </lineage>
</organism>
<comment type="cofactor">
    <cofactor evidence="1">
        <name>Mg(2+)</name>
        <dbReference type="ChEBI" id="CHEBI:18420"/>
    </cofactor>
</comment>
<evidence type="ECO:0000256" key="4">
    <source>
        <dbReference type="ARBA" id="ARBA00022723"/>
    </source>
</evidence>
<evidence type="ECO:0000256" key="2">
    <source>
        <dbReference type="ARBA" id="ARBA00022649"/>
    </source>
</evidence>
<feature type="domain" description="PIN" evidence="8">
    <location>
        <begin position="2"/>
        <end position="56"/>
    </location>
</feature>
<comment type="similarity">
    <text evidence="7">Belongs to the PINc/VapC protein family.</text>
</comment>
<evidence type="ECO:0000313" key="9">
    <source>
        <dbReference type="EMBL" id="HIZ37284.1"/>
    </source>
</evidence>
<reference evidence="9" key="2">
    <citation type="submission" date="2021-04" db="EMBL/GenBank/DDBJ databases">
        <authorList>
            <person name="Gilroy R."/>
        </authorList>
    </citation>
    <scope>NUCLEOTIDE SEQUENCE</scope>
    <source>
        <strain evidence="9">ChiGjej4B4-7305</strain>
    </source>
</reference>
<keyword evidence="4" id="KW-0479">Metal-binding</keyword>
<dbReference type="Pfam" id="PF01850">
    <property type="entry name" value="PIN"/>
    <property type="match status" value="1"/>
</dbReference>
<dbReference type="SUPFAM" id="SSF88723">
    <property type="entry name" value="PIN domain-like"/>
    <property type="match status" value="1"/>
</dbReference>
<gene>
    <name evidence="9" type="ORF">H9815_16025</name>
</gene>
<name>A0A9D2J6C5_9MICO</name>
<keyword evidence="6" id="KW-0460">Magnesium</keyword>
<dbReference type="EMBL" id="DXBY01000277">
    <property type="protein sequence ID" value="HIZ37284.1"/>
    <property type="molecule type" value="Genomic_DNA"/>
</dbReference>
<dbReference type="GO" id="GO:0016787">
    <property type="term" value="F:hydrolase activity"/>
    <property type="evidence" value="ECO:0007669"/>
    <property type="project" value="UniProtKB-KW"/>
</dbReference>
<evidence type="ECO:0000256" key="3">
    <source>
        <dbReference type="ARBA" id="ARBA00022722"/>
    </source>
</evidence>
<evidence type="ECO:0000256" key="1">
    <source>
        <dbReference type="ARBA" id="ARBA00001946"/>
    </source>
</evidence>
<keyword evidence="5" id="KW-0378">Hydrolase</keyword>
<keyword evidence="2" id="KW-1277">Toxin-antitoxin system</keyword>
<proteinExistence type="inferred from homology"/>
<dbReference type="PANTHER" id="PTHR33653:SF1">
    <property type="entry name" value="RIBONUCLEASE VAPC2"/>
    <property type="match status" value="1"/>
</dbReference>
<dbReference type="InterPro" id="IPR029060">
    <property type="entry name" value="PIN-like_dom_sf"/>
</dbReference>
<dbReference type="PANTHER" id="PTHR33653">
    <property type="entry name" value="RIBONUCLEASE VAPC2"/>
    <property type="match status" value="1"/>
</dbReference>
<dbReference type="Gene3D" id="3.40.50.1010">
    <property type="entry name" value="5'-nuclease"/>
    <property type="match status" value="1"/>
</dbReference>
<dbReference type="AlphaFoldDB" id="A0A9D2J6C5"/>
<evidence type="ECO:0000259" key="8">
    <source>
        <dbReference type="Pfam" id="PF01850"/>
    </source>
</evidence>
<evidence type="ECO:0000256" key="6">
    <source>
        <dbReference type="ARBA" id="ARBA00022842"/>
    </source>
</evidence>
<protein>
    <submittedName>
        <fullName evidence="9">PIN domain-containing protein</fullName>
    </submittedName>
</protein>